<evidence type="ECO:0008006" key="4">
    <source>
        <dbReference type="Google" id="ProtNLM"/>
    </source>
</evidence>
<evidence type="ECO:0000313" key="3">
    <source>
        <dbReference type="Proteomes" id="UP000830671"/>
    </source>
</evidence>
<evidence type="ECO:0000313" key="2">
    <source>
        <dbReference type="EMBL" id="UQC75620.1"/>
    </source>
</evidence>
<feature type="compositionally biased region" description="Basic residues" evidence="1">
    <location>
        <begin position="94"/>
        <end position="110"/>
    </location>
</feature>
<reference evidence="2" key="1">
    <citation type="journal article" date="2021" name="Mol. Plant Microbe Interact.">
        <title>Complete Genome Sequence of the Plant-Pathogenic Fungus Colletotrichum lupini.</title>
        <authorList>
            <person name="Baroncelli R."/>
            <person name="Pensec F."/>
            <person name="Da Lio D."/>
            <person name="Boufleur T."/>
            <person name="Vicente I."/>
            <person name="Sarrocco S."/>
            <person name="Picot A."/>
            <person name="Baraldi E."/>
            <person name="Sukno S."/>
            <person name="Thon M."/>
            <person name="Le Floch G."/>
        </authorList>
    </citation>
    <scope>NUCLEOTIDE SEQUENCE</scope>
    <source>
        <strain evidence="2">IMI 504893</strain>
    </source>
</reference>
<sequence length="350" mass="40201">MSSSRRSEKHKVNHSLLPVLLRKNFPSISRRLNSQKSVEAAVMDLSPQEEELSLTRTGSSSTSEIVPVSLGQLPAQSEALESSEDWTGLTSSKERRKLQNRLNQRARRRRMKQEVFRQMSQLEGVINETIAEAESAGRLQNGTTGDEGYSLLPCPKRRSELMILAQEARRNYALGTPAPRQLSALVKLNLLTALWRNTQILGFNVHSICPDLPCYSRQELSWPPYLRPTEAQKKITHHPFLDVFPFPSLREAGIRAEELGFFDEDDFCLDIFHLDDKKDGVERPRMIVWGESWDPRGWEVNVAFLRKWGWMVRGCPELLEGTNYWREKRGEKKLNFNLNPGADKKFVLLQ</sequence>
<keyword evidence="3" id="KW-1185">Reference proteome</keyword>
<dbReference type="PANTHER" id="PTHR38116:SF1">
    <property type="entry name" value="BZIP DOMAIN-CONTAINING PROTEIN"/>
    <property type="match status" value="1"/>
</dbReference>
<dbReference type="AlphaFoldDB" id="A0A9Q8WAN6"/>
<dbReference type="EMBL" id="CP019471">
    <property type="protein sequence ID" value="UQC75620.1"/>
    <property type="molecule type" value="Genomic_DNA"/>
</dbReference>
<evidence type="ECO:0000256" key="1">
    <source>
        <dbReference type="SAM" id="MobiDB-lite"/>
    </source>
</evidence>
<accession>A0A9Q8WAN6</accession>
<organism evidence="2 3">
    <name type="scientific">Colletotrichum lupini</name>
    <dbReference type="NCBI Taxonomy" id="145971"/>
    <lineage>
        <taxon>Eukaryota</taxon>
        <taxon>Fungi</taxon>
        <taxon>Dikarya</taxon>
        <taxon>Ascomycota</taxon>
        <taxon>Pezizomycotina</taxon>
        <taxon>Sordariomycetes</taxon>
        <taxon>Hypocreomycetidae</taxon>
        <taxon>Glomerellales</taxon>
        <taxon>Glomerellaceae</taxon>
        <taxon>Colletotrichum</taxon>
        <taxon>Colletotrichum acutatum species complex</taxon>
    </lineage>
</organism>
<name>A0A9Q8WAN6_9PEZI</name>
<dbReference type="Pfam" id="PF11905">
    <property type="entry name" value="DUF3425"/>
    <property type="match status" value="1"/>
</dbReference>
<dbReference type="GeneID" id="73336318"/>
<dbReference type="PANTHER" id="PTHR38116">
    <property type="entry name" value="CHROMOSOME 7, WHOLE GENOME SHOTGUN SEQUENCE"/>
    <property type="match status" value="1"/>
</dbReference>
<feature type="region of interest" description="Disordered" evidence="1">
    <location>
        <begin position="74"/>
        <end position="110"/>
    </location>
</feature>
<dbReference type="InterPro" id="IPR021833">
    <property type="entry name" value="DUF3425"/>
</dbReference>
<protein>
    <recommendedName>
        <fullName evidence="4">BZIP domain-containing protein</fullName>
    </recommendedName>
</protein>
<dbReference type="KEGG" id="clup:CLUP02_02276"/>
<dbReference type="RefSeq" id="XP_049137265.1">
    <property type="nucleotide sequence ID" value="XM_049281308.1"/>
</dbReference>
<proteinExistence type="predicted"/>
<gene>
    <name evidence="2" type="ORF">CLUP02_02276</name>
</gene>
<dbReference type="Proteomes" id="UP000830671">
    <property type="component" value="Chromosome 1"/>
</dbReference>